<protein>
    <recommendedName>
        <fullName evidence="2">Telomere-length maintenance and DNA damage repair domain-containing protein</fullName>
    </recommendedName>
</protein>
<feature type="region of interest" description="Disordered" evidence="1">
    <location>
        <begin position="126"/>
        <end position="148"/>
    </location>
</feature>
<reference evidence="3 4" key="1">
    <citation type="journal article" date="2018" name="Nat. Ecol. Evol.">
        <title>Pezizomycetes genomes reveal the molecular basis of ectomycorrhizal truffle lifestyle.</title>
        <authorList>
            <person name="Murat C."/>
            <person name="Payen T."/>
            <person name="Noel B."/>
            <person name="Kuo A."/>
            <person name="Morin E."/>
            <person name="Chen J."/>
            <person name="Kohler A."/>
            <person name="Krizsan K."/>
            <person name="Balestrini R."/>
            <person name="Da Silva C."/>
            <person name="Montanini B."/>
            <person name="Hainaut M."/>
            <person name="Levati E."/>
            <person name="Barry K.W."/>
            <person name="Belfiori B."/>
            <person name="Cichocki N."/>
            <person name="Clum A."/>
            <person name="Dockter R.B."/>
            <person name="Fauchery L."/>
            <person name="Guy J."/>
            <person name="Iotti M."/>
            <person name="Le Tacon F."/>
            <person name="Lindquist E.A."/>
            <person name="Lipzen A."/>
            <person name="Malagnac F."/>
            <person name="Mello A."/>
            <person name="Molinier V."/>
            <person name="Miyauchi S."/>
            <person name="Poulain J."/>
            <person name="Riccioni C."/>
            <person name="Rubini A."/>
            <person name="Sitrit Y."/>
            <person name="Splivallo R."/>
            <person name="Traeger S."/>
            <person name="Wang M."/>
            <person name="Zifcakova L."/>
            <person name="Wipf D."/>
            <person name="Zambonelli A."/>
            <person name="Paolocci F."/>
            <person name="Nowrousian M."/>
            <person name="Ottonello S."/>
            <person name="Baldrian P."/>
            <person name="Spatafora J.W."/>
            <person name="Henrissat B."/>
            <person name="Nagy L.G."/>
            <person name="Aury J.M."/>
            <person name="Wincker P."/>
            <person name="Grigoriev I.V."/>
            <person name="Bonfante P."/>
            <person name="Martin F.M."/>
        </authorList>
    </citation>
    <scope>NUCLEOTIDE SEQUENCE [LARGE SCALE GENOMIC DNA]</scope>
    <source>
        <strain evidence="3 4">ATCC MYA-4762</strain>
    </source>
</reference>
<dbReference type="InterPro" id="IPR021668">
    <property type="entry name" value="TAN"/>
</dbReference>
<sequence>LNDKAYQKMFEVLFSVLTRDKAVYVRSSKKGDILTLESSTLRTAVQHGVQLLKAKTVKNLIQHITGVLPHPRGGLCEPLKLDHIRSLRTVLEYTPHVENLPRSEWMDLVNFCCQFIQADIIPHGEDLDEPEVKPKGRGTRVGGRPSLSRNLSSLSRVPITANSKMKTEIEELMHCLHLLLQVPNAPIIQPDETLEEVATEAILAFLQAHKTLTSAHVAAYSALNCVLKTVSTNKVKLAGSIAREIPRLIGRPWESKPGPALKEEMLISLMYSLPHLSAYLKELDGEHDEEKLEDIKEGLDNLLETFMKEYAESGGKITAEQLQLDDIDFPDPSIPVDISGSPLTLSSFSLKADDSTRPEVAWMILQIIAMMVSMLDTNISNQSSTESRRKRRRKSKRLETQSRFNQILQQAGSYAPRSKTVALQLIPFLLEERITRPGKPLSVSEWRRIMADLSLIASEDSTVNSSWAMLGIARSVVPQFSSADT</sequence>
<evidence type="ECO:0000313" key="3">
    <source>
        <dbReference type="EMBL" id="RPB23769.1"/>
    </source>
</evidence>
<gene>
    <name evidence="3" type="ORF">L211DRAFT_785916</name>
</gene>
<proteinExistence type="predicted"/>
<dbReference type="OrthoDB" id="3538254at2759"/>
<dbReference type="InParanoid" id="A0A3N4LQG5"/>
<dbReference type="STRING" id="1051890.A0A3N4LQG5"/>
<accession>A0A3N4LQG5</accession>
<feature type="region of interest" description="Disordered" evidence="1">
    <location>
        <begin position="380"/>
        <end position="399"/>
    </location>
</feature>
<dbReference type="AlphaFoldDB" id="A0A3N4LQG5"/>
<evidence type="ECO:0000313" key="4">
    <source>
        <dbReference type="Proteomes" id="UP000267821"/>
    </source>
</evidence>
<organism evidence="3 4">
    <name type="scientific">Terfezia boudieri ATCC MYA-4762</name>
    <dbReference type="NCBI Taxonomy" id="1051890"/>
    <lineage>
        <taxon>Eukaryota</taxon>
        <taxon>Fungi</taxon>
        <taxon>Dikarya</taxon>
        <taxon>Ascomycota</taxon>
        <taxon>Pezizomycotina</taxon>
        <taxon>Pezizomycetes</taxon>
        <taxon>Pezizales</taxon>
        <taxon>Pezizaceae</taxon>
        <taxon>Terfezia</taxon>
    </lineage>
</organism>
<evidence type="ECO:0000259" key="2">
    <source>
        <dbReference type="SMART" id="SM01342"/>
    </source>
</evidence>
<dbReference type="GO" id="GO:0004674">
    <property type="term" value="F:protein serine/threonine kinase activity"/>
    <property type="evidence" value="ECO:0007669"/>
    <property type="project" value="InterPro"/>
</dbReference>
<evidence type="ECO:0000256" key="1">
    <source>
        <dbReference type="SAM" id="MobiDB-lite"/>
    </source>
</evidence>
<feature type="non-terminal residue" evidence="3">
    <location>
        <position position="1"/>
    </location>
</feature>
<feature type="domain" description="Telomere-length maintenance and DNA damage repair" evidence="2">
    <location>
        <begin position="1"/>
        <end position="107"/>
    </location>
</feature>
<keyword evidence="4" id="KW-1185">Reference proteome</keyword>
<dbReference type="EMBL" id="ML121544">
    <property type="protein sequence ID" value="RPB23769.1"/>
    <property type="molecule type" value="Genomic_DNA"/>
</dbReference>
<dbReference type="Pfam" id="PF11640">
    <property type="entry name" value="TAN"/>
    <property type="match status" value="1"/>
</dbReference>
<name>A0A3N4LQG5_9PEZI</name>
<dbReference type="Proteomes" id="UP000267821">
    <property type="component" value="Unassembled WGS sequence"/>
</dbReference>
<dbReference type="SMART" id="SM01342">
    <property type="entry name" value="TAN"/>
    <property type="match status" value="1"/>
</dbReference>